<feature type="repeat" description="RCC1" evidence="2">
    <location>
        <begin position="510"/>
        <end position="616"/>
    </location>
</feature>
<comment type="caution">
    <text evidence="4">The sequence shown here is derived from an EMBL/GenBank/DDBJ whole genome shotgun (WGS) entry which is preliminary data.</text>
</comment>
<feature type="compositionally biased region" description="Acidic residues" evidence="3">
    <location>
        <begin position="541"/>
        <end position="552"/>
    </location>
</feature>
<protein>
    <submittedName>
        <fullName evidence="4">Uncharacterized protein</fullName>
    </submittedName>
</protein>
<evidence type="ECO:0000256" key="3">
    <source>
        <dbReference type="SAM" id="MobiDB-lite"/>
    </source>
</evidence>
<evidence type="ECO:0000256" key="2">
    <source>
        <dbReference type="PROSITE-ProRule" id="PRU00235"/>
    </source>
</evidence>
<dbReference type="Gene3D" id="2.130.10.30">
    <property type="entry name" value="Regulator of chromosome condensation 1/beta-lactamase-inhibitor protein II"/>
    <property type="match status" value="1"/>
</dbReference>
<evidence type="ECO:0000313" key="4">
    <source>
        <dbReference type="EMBL" id="KAL3815581.1"/>
    </source>
</evidence>
<dbReference type="InterPro" id="IPR009091">
    <property type="entry name" value="RCC1/BLIP-II"/>
</dbReference>
<evidence type="ECO:0000313" key="5">
    <source>
        <dbReference type="Proteomes" id="UP001530377"/>
    </source>
</evidence>
<evidence type="ECO:0000256" key="1">
    <source>
        <dbReference type="ARBA" id="ARBA00022737"/>
    </source>
</evidence>
<dbReference type="SUPFAM" id="SSF50985">
    <property type="entry name" value="RCC1/BLIP-II"/>
    <property type="match status" value="1"/>
</dbReference>
<dbReference type="PANTHER" id="PTHR45622:SF70">
    <property type="entry name" value="SECRETION-REGULATING GUANINE NUCLEOTIDE EXCHANGE FACTOR"/>
    <property type="match status" value="1"/>
</dbReference>
<feature type="region of interest" description="Disordered" evidence="3">
    <location>
        <begin position="159"/>
        <end position="192"/>
    </location>
</feature>
<dbReference type="Pfam" id="PF13540">
    <property type="entry name" value="RCC1_2"/>
    <property type="match status" value="1"/>
</dbReference>
<reference evidence="4 5" key="1">
    <citation type="submission" date="2024-10" db="EMBL/GenBank/DDBJ databases">
        <title>Updated reference genomes for cyclostephanoid diatoms.</title>
        <authorList>
            <person name="Roberts W.R."/>
            <person name="Alverson A.J."/>
        </authorList>
    </citation>
    <scope>NUCLEOTIDE SEQUENCE [LARGE SCALE GENOMIC DNA]</scope>
    <source>
        <strain evidence="4 5">AJA228-03</strain>
    </source>
</reference>
<feature type="region of interest" description="Disordered" evidence="3">
    <location>
        <begin position="399"/>
        <end position="418"/>
    </location>
</feature>
<name>A0ABD3RTP1_9STRA</name>
<gene>
    <name evidence="4" type="ORF">ACHAXA_001560</name>
</gene>
<feature type="region of interest" description="Disordered" evidence="3">
    <location>
        <begin position="522"/>
        <end position="559"/>
    </location>
</feature>
<keyword evidence="1" id="KW-0677">Repeat</keyword>
<dbReference type="AlphaFoldDB" id="A0ABD3RTP1"/>
<proteinExistence type="predicted"/>
<dbReference type="Proteomes" id="UP001530377">
    <property type="component" value="Unassembled WGS sequence"/>
</dbReference>
<dbReference type="PANTHER" id="PTHR45622">
    <property type="entry name" value="UBIQUITIN-PROTEIN LIGASE E3A-RELATED"/>
    <property type="match status" value="1"/>
</dbReference>
<dbReference type="InterPro" id="IPR000408">
    <property type="entry name" value="Reg_chr_condens"/>
</dbReference>
<keyword evidence="5" id="KW-1185">Reference proteome</keyword>
<organism evidence="4 5">
    <name type="scientific">Cyclostephanos tholiformis</name>
    <dbReference type="NCBI Taxonomy" id="382380"/>
    <lineage>
        <taxon>Eukaryota</taxon>
        <taxon>Sar</taxon>
        <taxon>Stramenopiles</taxon>
        <taxon>Ochrophyta</taxon>
        <taxon>Bacillariophyta</taxon>
        <taxon>Coscinodiscophyceae</taxon>
        <taxon>Thalassiosirophycidae</taxon>
        <taxon>Stephanodiscales</taxon>
        <taxon>Stephanodiscaceae</taxon>
        <taxon>Cyclostephanos</taxon>
    </lineage>
</organism>
<dbReference type="EMBL" id="JALLPB020000191">
    <property type="protein sequence ID" value="KAL3815581.1"/>
    <property type="molecule type" value="Genomic_DNA"/>
</dbReference>
<accession>A0ABD3RTP1</accession>
<dbReference type="PROSITE" id="PS00626">
    <property type="entry name" value="RCC1_2"/>
    <property type="match status" value="1"/>
</dbReference>
<feature type="compositionally biased region" description="Basic and acidic residues" evidence="3">
    <location>
        <begin position="529"/>
        <end position="540"/>
    </location>
</feature>
<feature type="repeat" description="RCC1" evidence="2">
    <location>
        <begin position="617"/>
        <end position="678"/>
    </location>
</feature>
<sequence length="784" mass="85194">MEGGGHRGWGGGREEGSTLPWGCVATGIAWTSEGDGGEGGGHDTLISYATTTTMTSGDAIITPRQEGIRRAQLAQGRAGDSISPSSTGVRSLRQKKKFNTKSCHLVWISGYSKYRRWAFRGVKGDGIFPSKVSSGRNDGAGASSSVVIVDVVEIAFVGPDPRSLPPPSSDRGVDQQRQRQPGRRLRREERRISQVQVPRRRFSVYGFGEQWTGALSRGPGGLYVEEAPELSYEEIRRFGVTQGMVALDYNGGGGGSDGDGDGDRGGYKCVAASAGWGHTAIIVEGRREKEGGATTAVADGRKLLVCGRPHDFQTLMRLRRLPTSLRNFCVRHSSPSSPSSSSSSPSVVQRVASYLAGENEITFHEDERRKFSNVPSLLEVELPNGEVPAHEGESFYDYESARESHAPPPGSSSSSSSSSSCYSRFQNTLATSAGLTAVISTSGVCGVGYFSPNVWIPCRVAGLASTRFVLDNVDDGLIGDDMFRKFGRQQHPIVSVSLGLQHGVALDSEGQVFCWGKGERGQLGQGRKTVKEERRERQNDGDDWVGGDDSIESEGASAPTENRTFEYALPVTNFHDPYATQSESRSDVYVPIMSKDDSKVKLVSAGMNFTMAVTRSNLPYIWGKNVRLNPSYSASSVNLRSKPVLDSTYPRYIPGLPEDLVIERIACGSHHAAMLLEDGSIWVVGVATDKPAPLWDEAVEVLASGVVDVTKLISFTAGFDRTIVVSGSDDGRRQVIEVQLWSNEELRQHGAVRPSWVDWLESEKREEKVCSIHRGWMHSIVRTE</sequence>
<dbReference type="PROSITE" id="PS50012">
    <property type="entry name" value="RCC1_3"/>
    <property type="match status" value="2"/>
</dbReference>
<dbReference type="InterPro" id="IPR051709">
    <property type="entry name" value="Ub-ligase/GTPase-reg"/>
</dbReference>
<feature type="region of interest" description="Disordered" evidence="3">
    <location>
        <begin position="74"/>
        <end position="94"/>
    </location>
</feature>